<reference evidence="2 3" key="1">
    <citation type="submission" date="2019-01" db="EMBL/GenBank/DDBJ databases">
        <authorList>
            <person name="Chen W.-M."/>
        </authorList>
    </citation>
    <scope>NUCLEOTIDE SEQUENCE [LARGE SCALE GENOMIC DNA]</scope>
    <source>
        <strain evidence="2 3">CCP-7</strain>
    </source>
</reference>
<accession>A0A437LZP2</accession>
<dbReference type="AlphaFoldDB" id="A0A437LZP2"/>
<name>A0A437LZP2_9SPHN</name>
<dbReference type="Gene3D" id="3.40.50.720">
    <property type="entry name" value="NAD(P)-binding Rossmann-like Domain"/>
    <property type="match status" value="1"/>
</dbReference>
<comment type="caution">
    <text evidence="2">The sequence shown here is derived from an EMBL/GenBank/DDBJ whole genome shotgun (WGS) entry which is preliminary data.</text>
</comment>
<dbReference type="CDD" id="cd05233">
    <property type="entry name" value="SDR_c"/>
    <property type="match status" value="1"/>
</dbReference>
<dbReference type="InterPro" id="IPR002347">
    <property type="entry name" value="SDR_fam"/>
</dbReference>
<dbReference type="OrthoDB" id="7553894at2"/>
<dbReference type="EMBL" id="SACN01000002">
    <property type="protein sequence ID" value="RVT90835.1"/>
    <property type="molecule type" value="Genomic_DNA"/>
</dbReference>
<dbReference type="Pfam" id="PF13561">
    <property type="entry name" value="adh_short_C2"/>
    <property type="match status" value="1"/>
</dbReference>
<keyword evidence="3" id="KW-1185">Reference proteome</keyword>
<proteinExistence type="inferred from homology"/>
<dbReference type="FunFam" id="3.40.50.720:FF:000084">
    <property type="entry name" value="Short-chain dehydrogenase reductase"/>
    <property type="match status" value="1"/>
</dbReference>
<evidence type="ECO:0000313" key="3">
    <source>
        <dbReference type="Proteomes" id="UP000282971"/>
    </source>
</evidence>
<gene>
    <name evidence="2" type="ORF">EOD43_14905</name>
</gene>
<evidence type="ECO:0000256" key="1">
    <source>
        <dbReference type="ARBA" id="ARBA00006484"/>
    </source>
</evidence>
<dbReference type="SUPFAM" id="SSF51735">
    <property type="entry name" value="NAD(P)-binding Rossmann-fold domains"/>
    <property type="match status" value="1"/>
</dbReference>
<dbReference type="NCBIfam" id="NF005559">
    <property type="entry name" value="PRK07231.1"/>
    <property type="match status" value="1"/>
</dbReference>
<sequence>MQISLEGKVALITGAGAGIGKATAEAFAAIGAQLAIAEIDAGKCAALAQQFPDALIEPCDVRDVAAVEALCARVADRFGRLDVLVNNVGHHLGIRCDFENSTEDQWQAMYDVNLRQMMIVTRAAIPLMKQTGTGGSIINISSVEGFRGFPYNIVYTTFKHAVTGFTRGLAVELSTHGIRVNLIAPETTDSEQVPLDRILASPEMRAQADGTIPLGRFGTPQDHANAAVYLATDLSSWVTGHSLFVDGGAMAAGVFQRTPDGHWTNMPIVSGRCTAGVTGAKQRS</sequence>
<comment type="similarity">
    <text evidence="1">Belongs to the short-chain dehydrogenases/reductases (SDR) family.</text>
</comment>
<dbReference type="Proteomes" id="UP000282971">
    <property type="component" value="Unassembled WGS sequence"/>
</dbReference>
<dbReference type="RefSeq" id="WP_127744851.1">
    <property type="nucleotide sequence ID" value="NZ_SACN01000002.1"/>
</dbReference>
<protein>
    <submittedName>
        <fullName evidence="2">SDR family oxidoreductase</fullName>
    </submittedName>
</protein>
<organism evidence="2 3">
    <name type="scientific">Sphingomonas crocodyli</name>
    <dbReference type="NCBI Taxonomy" id="1979270"/>
    <lineage>
        <taxon>Bacteria</taxon>
        <taxon>Pseudomonadati</taxon>
        <taxon>Pseudomonadota</taxon>
        <taxon>Alphaproteobacteria</taxon>
        <taxon>Sphingomonadales</taxon>
        <taxon>Sphingomonadaceae</taxon>
        <taxon>Sphingomonas</taxon>
    </lineage>
</organism>
<dbReference type="PRINTS" id="PR00081">
    <property type="entry name" value="GDHRDH"/>
</dbReference>
<dbReference type="PRINTS" id="PR00080">
    <property type="entry name" value="SDRFAMILY"/>
</dbReference>
<dbReference type="InterPro" id="IPR036291">
    <property type="entry name" value="NAD(P)-bd_dom_sf"/>
</dbReference>
<dbReference type="PANTHER" id="PTHR42760">
    <property type="entry name" value="SHORT-CHAIN DEHYDROGENASES/REDUCTASES FAMILY MEMBER"/>
    <property type="match status" value="1"/>
</dbReference>
<evidence type="ECO:0000313" key="2">
    <source>
        <dbReference type="EMBL" id="RVT90835.1"/>
    </source>
</evidence>
<dbReference type="GO" id="GO:0016616">
    <property type="term" value="F:oxidoreductase activity, acting on the CH-OH group of donors, NAD or NADP as acceptor"/>
    <property type="evidence" value="ECO:0007669"/>
    <property type="project" value="TreeGrafter"/>
</dbReference>